<name>A0ABD7DBN9_9ACTN</name>
<accession>A0ABD7DBN9</accession>
<protein>
    <submittedName>
        <fullName evidence="1">Uncharacterized protein</fullName>
    </submittedName>
</protein>
<reference evidence="1 2" key="1">
    <citation type="submission" date="2021-02" db="EMBL/GenBank/DDBJ databases">
        <title>FDA dAtabase for Regulatory Grade micrObial Sequences (FDA-ARGOS): Supporting development and validation of Infectious Disease Dx tests.</title>
        <authorList>
            <person name="Sproer C."/>
            <person name="Gronow S."/>
            <person name="Severitt S."/>
            <person name="Schroder I."/>
            <person name="Tallon L."/>
            <person name="Sadzewicz L."/>
            <person name="Zhao X."/>
            <person name="Boylan J."/>
            <person name="Ott S."/>
            <person name="Bowen H."/>
            <person name="Vavikolanu K."/>
            <person name="Mehta A."/>
            <person name="Aluvathingal J."/>
            <person name="Nadendla S."/>
            <person name="Lowell S."/>
            <person name="Myers T."/>
            <person name="Yan Y."/>
            <person name="Sichtig H."/>
        </authorList>
    </citation>
    <scope>NUCLEOTIDE SEQUENCE [LARGE SCALE GENOMIC DNA]</scope>
    <source>
        <strain evidence="1 2">FDAARGOS_1212</strain>
        <plasmid evidence="1 2">unnamed3</plasmid>
    </source>
</reference>
<gene>
    <name evidence="1" type="ORF">I6J42_33760</name>
</gene>
<evidence type="ECO:0000313" key="2">
    <source>
        <dbReference type="Proteomes" id="UP000623926"/>
    </source>
</evidence>
<dbReference type="Proteomes" id="UP000623926">
    <property type="component" value="Plasmid unnamed3"/>
</dbReference>
<evidence type="ECO:0000313" key="1">
    <source>
        <dbReference type="EMBL" id="QRV39064.1"/>
    </source>
</evidence>
<geneLocation type="plasmid" evidence="1 2">
    <name>unnamed3</name>
</geneLocation>
<dbReference type="RefSeq" id="WP_053606456.1">
    <property type="nucleotide sequence ID" value="NZ_CP070247.1"/>
</dbReference>
<keyword evidence="1" id="KW-0614">Plasmid</keyword>
<dbReference type="AlphaFoldDB" id="A0ABD7DBN9"/>
<proteinExistence type="predicted"/>
<sequence length="90" mass="9720">MPPDHVFSTACKGPLTGLPDRSIPPAQVVETRVLRDNQVSIQVGPLVVMPLAIAVLIMRPEAAEAVVACAVLAIAALRRSYVHYQRVHRA</sequence>
<dbReference type="EMBL" id="CP070247">
    <property type="protein sequence ID" value="QRV39064.1"/>
    <property type="molecule type" value="Genomic_DNA"/>
</dbReference>
<organism evidence="1 2">
    <name type="scientific">Streptomyces californicus</name>
    <dbReference type="NCBI Taxonomy" id="67351"/>
    <lineage>
        <taxon>Bacteria</taxon>
        <taxon>Bacillati</taxon>
        <taxon>Actinomycetota</taxon>
        <taxon>Actinomycetes</taxon>
        <taxon>Kitasatosporales</taxon>
        <taxon>Streptomycetaceae</taxon>
        <taxon>Streptomyces</taxon>
    </lineage>
</organism>